<evidence type="ECO:0000313" key="12">
    <source>
        <dbReference type="Proteomes" id="UP000823637"/>
    </source>
</evidence>
<protein>
    <recommendedName>
        <fullName evidence="3 8">6-carboxy-5,6,7,8-tetrahydropterin synthase</fullName>
        <ecNumber evidence="8">4.-.-.-</ecNumber>
    </recommendedName>
</protein>
<keyword evidence="6 8" id="KW-0456">Lyase</keyword>
<keyword evidence="4 8" id="KW-0479">Metal-binding</keyword>
<gene>
    <name evidence="11" type="ORF">IAC32_02300</name>
</gene>
<evidence type="ECO:0000256" key="9">
    <source>
        <dbReference type="PIRSR" id="PIRSR006113-1"/>
    </source>
</evidence>
<dbReference type="InterPro" id="IPR038418">
    <property type="entry name" value="6-PTP_synth/QueD_sf"/>
</dbReference>
<dbReference type="AlphaFoldDB" id="A0A9D9EEL0"/>
<reference evidence="11" key="2">
    <citation type="journal article" date="2021" name="PeerJ">
        <title>Extensive microbial diversity within the chicken gut microbiome revealed by metagenomics and culture.</title>
        <authorList>
            <person name="Gilroy R."/>
            <person name="Ravi A."/>
            <person name="Getino M."/>
            <person name="Pursley I."/>
            <person name="Horton D.L."/>
            <person name="Alikhan N.F."/>
            <person name="Baker D."/>
            <person name="Gharbi K."/>
            <person name="Hall N."/>
            <person name="Watson M."/>
            <person name="Adriaenssens E.M."/>
            <person name="Foster-Nyarko E."/>
            <person name="Jarju S."/>
            <person name="Secka A."/>
            <person name="Antonio M."/>
            <person name="Oren A."/>
            <person name="Chaudhuri R.R."/>
            <person name="La Ragione R."/>
            <person name="Hildebrand F."/>
            <person name="Pallen M.J."/>
        </authorList>
    </citation>
    <scope>NUCLEOTIDE SEQUENCE</scope>
    <source>
        <strain evidence="11">D3-1215</strain>
    </source>
</reference>
<dbReference type="Gene3D" id="3.30.479.10">
    <property type="entry name" value="6-pyruvoyl tetrahydropterin synthase/QueD"/>
    <property type="match status" value="1"/>
</dbReference>
<dbReference type="Pfam" id="PF01242">
    <property type="entry name" value="PTPS"/>
    <property type="match status" value="1"/>
</dbReference>
<keyword evidence="5 8" id="KW-0862">Zinc</keyword>
<evidence type="ECO:0000256" key="7">
    <source>
        <dbReference type="ARBA" id="ARBA00048807"/>
    </source>
</evidence>
<dbReference type="Proteomes" id="UP000823637">
    <property type="component" value="Unassembled WGS sequence"/>
</dbReference>
<evidence type="ECO:0000256" key="3">
    <source>
        <dbReference type="ARBA" id="ARBA00018141"/>
    </source>
</evidence>
<dbReference type="PIRSF" id="PIRSF006113">
    <property type="entry name" value="PTP_synth"/>
    <property type="match status" value="1"/>
</dbReference>
<evidence type="ECO:0000256" key="5">
    <source>
        <dbReference type="ARBA" id="ARBA00022833"/>
    </source>
</evidence>
<feature type="active site" description="Charge relay system" evidence="9">
    <location>
        <position position="129"/>
    </location>
</feature>
<feature type="binding site" evidence="10">
    <location>
        <position position="27"/>
    </location>
    <ligand>
        <name>Zn(2+)</name>
        <dbReference type="ChEBI" id="CHEBI:29105"/>
    </ligand>
</feature>
<evidence type="ECO:0000256" key="10">
    <source>
        <dbReference type="PIRSR" id="PIRSR006113-2"/>
    </source>
</evidence>
<comment type="caution">
    <text evidence="11">The sequence shown here is derived from an EMBL/GenBank/DDBJ whole genome shotgun (WGS) entry which is preliminary data.</text>
</comment>
<dbReference type="SUPFAM" id="SSF55620">
    <property type="entry name" value="Tetrahydrobiopterin biosynthesis enzymes-like"/>
    <property type="match status" value="1"/>
</dbReference>
<sequence>MFVIRNEIQFDMAHYLQDYNGKCANIHGHRYRLLVSVAAEDLHREGHLRGMVDDFSFIKKLLKSIEEQFDHKLLVEDCERGRKIADSLVKEGFDVLLLPFRPTCEEMSRYIYRKLKSEGLAVSRVELYETPGNSCTYYE</sequence>
<dbReference type="PANTHER" id="PTHR12589:SF7">
    <property type="entry name" value="6-PYRUVOYL TETRAHYDROBIOPTERIN SYNTHASE"/>
    <property type="match status" value="1"/>
</dbReference>
<dbReference type="EC" id="4.-.-.-" evidence="8"/>
<evidence type="ECO:0000313" key="11">
    <source>
        <dbReference type="EMBL" id="MBO8446562.1"/>
    </source>
</evidence>
<reference evidence="11" key="1">
    <citation type="submission" date="2020-10" db="EMBL/GenBank/DDBJ databases">
        <authorList>
            <person name="Gilroy R."/>
        </authorList>
    </citation>
    <scope>NUCLEOTIDE SEQUENCE</scope>
    <source>
        <strain evidence="11">D3-1215</strain>
    </source>
</reference>
<comment type="pathway">
    <text evidence="1 8">Purine metabolism; 7-cyano-7-deazaguanine biosynthesis.</text>
</comment>
<organism evidence="11 12">
    <name type="scientific">Candidatus Enterocola intestinipullorum</name>
    <dbReference type="NCBI Taxonomy" id="2840783"/>
    <lineage>
        <taxon>Bacteria</taxon>
        <taxon>Pseudomonadati</taxon>
        <taxon>Bacteroidota</taxon>
        <taxon>Bacteroidia</taxon>
        <taxon>Bacteroidales</taxon>
        <taxon>Candidatus Enterocola</taxon>
    </lineage>
</organism>
<dbReference type="GO" id="GO:0046872">
    <property type="term" value="F:metal ion binding"/>
    <property type="evidence" value="ECO:0007669"/>
    <property type="project" value="UniProtKB-KW"/>
</dbReference>
<comment type="cofactor">
    <cofactor evidence="8 10">
        <name>Zn(2+)</name>
        <dbReference type="ChEBI" id="CHEBI:29105"/>
    </cofactor>
    <text evidence="8 10">Binds 1 zinc ion per subunit.</text>
</comment>
<evidence type="ECO:0000256" key="2">
    <source>
        <dbReference type="ARBA" id="ARBA00008900"/>
    </source>
</evidence>
<proteinExistence type="inferred from homology"/>
<feature type="binding site" evidence="10">
    <location>
        <position position="29"/>
    </location>
    <ligand>
        <name>Zn(2+)</name>
        <dbReference type="ChEBI" id="CHEBI:29105"/>
    </ligand>
</feature>
<comment type="similarity">
    <text evidence="2 8">Belongs to the PTPS family. QueD subfamily.</text>
</comment>
<name>A0A9D9EEL0_9BACT</name>
<evidence type="ECO:0000256" key="1">
    <source>
        <dbReference type="ARBA" id="ARBA00005061"/>
    </source>
</evidence>
<feature type="active site" description="Proton acceptor" evidence="9">
    <location>
        <position position="23"/>
    </location>
</feature>
<dbReference type="InterPro" id="IPR007115">
    <property type="entry name" value="6-PTP_synth/QueD"/>
</dbReference>
<feature type="active site" description="Charge relay system" evidence="9">
    <location>
        <position position="71"/>
    </location>
</feature>
<dbReference type="PANTHER" id="PTHR12589">
    <property type="entry name" value="PYRUVOYL TETRAHYDROBIOPTERIN SYNTHASE"/>
    <property type="match status" value="1"/>
</dbReference>
<keyword evidence="8" id="KW-0671">Queuosine biosynthesis</keyword>
<dbReference type="GO" id="GO:0070497">
    <property type="term" value="F:6-carboxytetrahydropterin synthase activity"/>
    <property type="evidence" value="ECO:0007669"/>
    <property type="project" value="UniProtKB-EC"/>
</dbReference>
<evidence type="ECO:0000256" key="4">
    <source>
        <dbReference type="ARBA" id="ARBA00022723"/>
    </source>
</evidence>
<evidence type="ECO:0000256" key="6">
    <source>
        <dbReference type="ARBA" id="ARBA00023239"/>
    </source>
</evidence>
<dbReference type="EMBL" id="JADIMR010000033">
    <property type="protein sequence ID" value="MBO8446562.1"/>
    <property type="molecule type" value="Genomic_DNA"/>
</dbReference>
<accession>A0A9D9EEL0</accession>
<feature type="binding site" evidence="10">
    <location>
        <position position="14"/>
    </location>
    <ligand>
        <name>Zn(2+)</name>
        <dbReference type="ChEBI" id="CHEBI:29105"/>
    </ligand>
</feature>
<dbReference type="GO" id="GO:0008616">
    <property type="term" value="P:tRNA queuosine(34) biosynthetic process"/>
    <property type="evidence" value="ECO:0007669"/>
    <property type="project" value="UniProtKB-KW"/>
</dbReference>
<comment type="catalytic activity">
    <reaction evidence="7 8">
        <text>7,8-dihydroneopterin 3'-triphosphate + H2O = 6-carboxy-5,6,7,8-tetrahydropterin + triphosphate + acetaldehyde + 2 H(+)</text>
        <dbReference type="Rhea" id="RHEA:27966"/>
        <dbReference type="ChEBI" id="CHEBI:15343"/>
        <dbReference type="ChEBI" id="CHEBI:15377"/>
        <dbReference type="ChEBI" id="CHEBI:15378"/>
        <dbReference type="ChEBI" id="CHEBI:18036"/>
        <dbReference type="ChEBI" id="CHEBI:58462"/>
        <dbReference type="ChEBI" id="CHEBI:61032"/>
        <dbReference type="EC" id="4.1.2.50"/>
    </reaction>
</comment>
<evidence type="ECO:0000256" key="8">
    <source>
        <dbReference type="PIRNR" id="PIRNR006113"/>
    </source>
</evidence>